<evidence type="ECO:0000313" key="3">
    <source>
        <dbReference type="Proteomes" id="UP000230706"/>
    </source>
</evidence>
<organism evidence="2 3">
    <name type="scientific">Candidatus Kaiserbacteria bacterium CG10_big_fil_rev_8_21_14_0_10_43_70</name>
    <dbReference type="NCBI Taxonomy" id="1974605"/>
    <lineage>
        <taxon>Bacteria</taxon>
        <taxon>Candidatus Kaiseribacteriota</taxon>
    </lineage>
</organism>
<feature type="non-terminal residue" evidence="2">
    <location>
        <position position="1"/>
    </location>
</feature>
<comment type="caution">
    <text evidence="2">The sequence shown here is derived from an EMBL/GenBank/DDBJ whole genome shotgun (WGS) entry which is preliminary data.</text>
</comment>
<name>A0A2H0UJ94_9BACT</name>
<sequence length="114" mass="12306">PSDRIADRTAETSSQAEVAKLRKEIEALKAKRGDPDFVPPPPPPAPGPAYAADPYGAQPPPPGYRGFGGPRHHYYGGPPKPKRVHREVIPICSQGGTYVPGVGKCLRQRYIKTP</sequence>
<feature type="compositionally biased region" description="Basic residues" evidence="1">
    <location>
        <begin position="70"/>
        <end position="82"/>
    </location>
</feature>
<evidence type="ECO:0000313" key="2">
    <source>
        <dbReference type="EMBL" id="PIR86472.1"/>
    </source>
</evidence>
<feature type="compositionally biased region" description="Pro residues" evidence="1">
    <location>
        <begin position="37"/>
        <end position="47"/>
    </location>
</feature>
<dbReference type="EMBL" id="PFBF01000013">
    <property type="protein sequence ID" value="PIR86472.1"/>
    <property type="molecule type" value="Genomic_DNA"/>
</dbReference>
<gene>
    <name evidence="2" type="ORF">COU13_00715</name>
</gene>
<accession>A0A2H0UJ94</accession>
<protein>
    <submittedName>
        <fullName evidence="2">Uncharacterized protein</fullName>
    </submittedName>
</protein>
<dbReference type="AlphaFoldDB" id="A0A2H0UJ94"/>
<dbReference type="Proteomes" id="UP000230706">
    <property type="component" value="Unassembled WGS sequence"/>
</dbReference>
<reference evidence="3" key="1">
    <citation type="submission" date="2017-09" db="EMBL/GenBank/DDBJ databases">
        <title>Depth-based differentiation of microbial function through sediment-hosted aquifers and enrichment of novel symbionts in the deep terrestrial subsurface.</title>
        <authorList>
            <person name="Probst A.J."/>
            <person name="Ladd B."/>
            <person name="Jarett J.K."/>
            <person name="Geller-Mcgrath D.E."/>
            <person name="Sieber C.M.K."/>
            <person name="Emerson J.B."/>
            <person name="Anantharaman K."/>
            <person name="Thomas B.C."/>
            <person name="Malmstrom R."/>
            <person name="Stieglmeier M."/>
            <person name="Klingl A."/>
            <person name="Woyke T."/>
            <person name="Ryan C.M."/>
            <person name="Banfield J.F."/>
        </authorList>
    </citation>
    <scope>NUCLEOTIDE SEQUENCE [LARGE SCALE GENOMIC DNA]</scope>
</reference>
<evidence type="ECO:0000256" key="1">
    <source>
        <dbReference type="SAM" id="MobiDB-lite"/>
    </source>
</evidence>
<proteinExistence type="predicted"/>
<feature type="region of interest" description="Disordered" evidence="1">
    <location>
        <begin position="29"/>
        <end position="82"/>
    </location>
</feature>